<dbReference type="PANTHER" id="PTHR11019:SF159">
    <property type="entry name" value="TRANSCRIPTIONAL REGULATOR-RELATED"/>
    <property type="match status" value="1"/>
</dbReference>
<dbReference type="SMART" id="SM00342">
    <property type="entry name" value="HTH_ARAC"/>
    <property type="match status" value="1"/>
</dbReference>
<dbReference type="InterPro" id="IPR003313">
    <property type="entry name" value="AraC-bd"/>
</dbReference>
<dbReference type="InterPro" id="IPR020449">
    <property type="entry name" value="Tscrpt_reg_AraC-type_HTH"/>
</dbReference>
<accession>A0A1E2V9X5</accession>
<sequence>MSLTRQARAVPPLETLPRPIWARPESWGDEGSITAWHQHAWGQFSYAAEGILKVKTPEVEFVAPPHYGIWIPVGVRHQVVSDGAAKMRGLYVQAALLDLPSWQRPLVCEISPLCRELLIRFCQLPLDYDEDSAHGRLAQVLLDELQQQTLVELELPMPSDKRLSMVCQHLQDQPGCRWGIDQLGAAVGLSGRSVSRLFRLQTGMTFQQWRQRLRIIHALALLQQHHPVTDVALACGYDSISAFGEAFKAQLGRSPSQFFI</sequence>
<dbReference type="InterPro" id="IPR014710">
    <property type="entry name" value="RmlC-like_jellyroll"/>
</dbReference>
<dbReference type="PRINTS" id="PR00032">
    <property type="entry name" value="HTHARAC"/>
</dbReference>
<dbReference type="SUPFAM" id="SSF46689">
    <property type="entry name" value="Homeodomain-like"/>
    <property type="match status" value="1"/>
</dbReference>
<dbReference type="Gene3D" id="2.60.120.10">
    <property type="entry name" value="Jelly Rolls"/>
    <property type="match status" value="1"/>
</dbReference>
<dbReference type="STRING" id="197479.BFW38_07730"/>
<dbReference type="PANTHER" id="PTHR11019">
    <property type="entry name" value="HTH-TYPE TRANSCRIPTIONAL REGULATOR NIMR"/>
    <property type="match status" value="1"/>
</dbReference>
<dbReference type="PROSITE" id="PS01124">
    <property type="entry name" value="HTH_ARAC_FAMILY_2"/>
    <property type="match status" value="1"/>
</dbReference>
<dbReference type="EMBL" id="MDTQ01000001">
    <property type="protein sequence ID" value="ODC03455.1"/>
    <property type="molecule type" value="Genomic_DNA"/>
</dbReference>
<comment type="caution">
    <text evidence="7">The sequence shown here is derived from an EMBL/GenBank/DDBJ whole genome shotgun (WGS) entry which is preliminary data.</text>
</comment>
<dbReference type="OrthoDB" id="5949386at2"/>
<evidence type="ECO:0000256" key="2">
    <source>
        <dbReference type="ARBA" id="ARBA00023015"/>
    </source>
</evidence>
<dbReference type="Gene3D" id="1.10.10.60">
    <property type="entry name" value="Homeodomain-like"/>
    <property type="match status" value="2"/>
</dbReference>
<keyword evidence="1" id="KW-0678">Repressor</keyword>
<dbReference type="GO" id="GO:0043565">
    <property type="term" value="F:sequence-specific DNA binding"/>
    <property type="evidence" value="ECO:0007669"/>
    <property type="project" value="InterPro"/>
</dbReference>
<evidence type="ECO:0000256" key="1">
    <source>
        <dbReference type="ARBA" id="ARBA00022491"/>
    </source>
</evidence>
<name>A0A1E2V9X5_9GAMM</name>
<dbReference type="InterPro" id="IPR018062">
    <property type="entry name" value="HTH_AraC-typ_CS"/>
</dbReference>
<evidence type="ECO:0000313" key="8">
    <source>
        <dbReference type="Proteomes" id="UP000094291"/>
    </source>
</evidence>
<organism evidence="7 8">
    <name type="scientific">Terasakiispira papahanaumokuakeensis</name>
    <dbReference type="NCBI Taxonomy" id="197479"/>
    <lineage>
        <taxon>Bacteria</taxon>
        <taxon>Pseudomonadati</taxon>
        <taxon>Pseudomonadota</taxon>
        <taxon>Gammaproteobacteria</taxon>
        <taxon>Oceanospirillales</taxon>
        <taxon>Terasakiispira</taxon>
    </lineage>
</organism>
<proteinExistence type="predicted"/>
<dbReference type="Pfam" id="PF12833">
    <property type="entry name" value="HTH_18"/>
    <property type="match status" value="1"/>
</dbReference>
<dbReference type="InterPro" id="IPR018060">
    <property type="entry name" value="HTH_AraC"/>
</dbReference>
<dbReference type="Pfam" id="PF02311">
    <property type="entry name" value="AraC_binding"/>
    <property type="match status" value="1"/>
</dbReference>
<dbReference type="FunFam" id="1.10.10.60:FF:000132">
    <property type="entry name" value="AraC family transcriptional regulator"/>
    <property type="match status" value="1"/>
</dbReference>
<dbReference type="CDD" id="cd06124">
    <property type="entry name" value="cupin_NimR-like_N"/>
    <property type="match status" value="1"/>
</dbReference>
<evidence type="ECO:0000256" key="5">
    <source>
        <dbReference type="ARBA" id="ARBA00023163"/>
    </source>
</evidence>
<dbReference type="AlphaFoldDB" id="A0A1E2V9X5"/>
<reference evidence="7 8" key="1">
    <citation type="submission" date="2016-08" db="EMBL/GenBank/DDBJ databases">
        <authorList>
            <person name="Seilhamer J.J."/>
        </authorList>
    </citation>
    <scope>NUCLEOTIDE SEQUENCE [LARGE SCALE GENOMIC DNA]</scope>
    <source>
        <strain evidence="7 8">PH27A</strain>
    </source>
</reference>
<keyword evidence="2" id="KW-0805">Transcription regulation</keyword>
<dbReference type="InterPro" id="IPR009057">
    <property type="entry name" value="Homeodomain-like_sf"/>
</dbReference>
<dbReference type="PROSITE" id="PS00041">
    <property type="entry name" value="HTH_ARAC_FAMILY_1"/>
    <property type="match status" value="1"/>
</dbReference>
<dbReference type="Proteomes" id="UP000094291">
    <property type="component" value="Unassembled WGS sequence"/>
</dbReference>
<evidence type="ECO:0000256" key="3">
    <source>
        <dbReference type="ARBA" id="ARBA00023125"/>
    </source>
</evidence>
<keyword evidence="3" id="KW-0238">DNA-binding</keyword>
<keyword evidence="5" id="KW-0804">Transcription</keyword>
<feature type="domain" description="HTH araC/xylS-type" evidence="6">
    <location>
        <begin position="160"/>
        <end position="260"/>
    </location>
</feature>
<protein>
    <recommendedName>
        <fullName evidence="6">HTH araC/xylS-type domain-containing protein</fullName>
    </recommendedName>
</protein>
<dbReference type="SUPFAM" id="SSF51182">
    <property type="entry name" value="RmlC-like cupins"/>
    <property type="match status" value="1"/>
</dbReference>
<dbReference type="GO" id="GO:0003700">
    <property type="term" value="F:DNA-binding transcription factor activity"/>
    <property type="evidence" value="ECO:0007669"/>
    <property type="project" value="InterPro"/>
</dbReference>
<dbReference type="InterPro" id="IPR011051">
    <property type="entry name" value="RmlC_Cupin_sf"/>
</dbReference>
<gene>
    <name evidence="7" type="ORF">BFW38_07730</name>
</gene>
<keyword evidence="8" id="KW-1185">Reference proteome</keyword>
<keyword evidence="4" id="KW-0010">Activator</keyword>
<evidence type="ECO:0000256" key="4">
    <source>
        <dbReference type="ARBA" id="ARBA00023159"/>
    </source>
</evidence>
<evidence type="ECO:0000313" key="7">
    <source>
        <dbReference type="EMBL" id="ODC03455.1"/>
    </source>
</evidence>
<dbReference type="RefSeq" id="WP_068997871.1">
    <property type="nucleotide sequence ID" value="NZ_MDTQ01000001.1"/>
</dbReference>
<evidence type="ECO:0000259" key="6">
    <source>
        <dbReference type="PROSITE" id="PS01124"/>
    </source>
</evidence>